<dbReference type="PANTHER" id="PTHR33332">
    <property type="entry name" value="REVERSE TRANSCRIPTASE DOMAIN-CONTAINING PROTEIN"/>
    <property type="match status" value="1"/>
</dbReference>
<dbReference type="OrthoDB" id="9185178at2759"/>
<keyword evidence="2" id="KW-1185">Reference proteome</keyword>
<name>A0A3M0JI89_HIRRU</name>
<dbReference type="STRING" id="333673.A0A3M0JI89"/>
<dbReference type="EMBL" id="QRBI01000152">
    <property type="protein sequence ID" value="RMB98723.1"/>
    <property type="molecule type" value="Genomic_DNA"/>
</dbReference>
<comment type="caution">
    <text evidence="1">The sequence shown here is derived from an EMBL/GenBank/DDBJ whole genome shotgun (WGS) entry which is preliminary data.</text>
</comment>
<evidence type="ECO:0000313" key="2">
    <source>
        <dbReference type="Proteomes" id="UP000269221"/>
    </source>
</evidence>
<proteinExistence type="predicted"/>
<reference evidence="1 2" key="1">
    <citation type="submission" date="2018-07" db="EMBL/GenBank/DDBJ databases">
        <title>A high quality draft genome assembly of the barn swallow (H. rustica rustica).</title>
        <authorList>
            <person name="Formenti G."/>
            <person name="Chiara M."/>
            <person name="Poveda L."/>
            <person name="Francoijs K.-J."/>
            <person name="Bonisoli-Alquati A."/>
            <person name="Canova L."/>
            <person name="Gianfranceschi L."/>
            <person name="Horner D.S."/>
            <person name="Saino N."/>
        </authorList>
    </citation>
    <scope>NUCLEOTIDE SEQUENCE [LARGE SCALE GENOMIC DNA]</scope>
    <source>
        <strain evidence="1">Chelidonia</strain>
        <tissue evidence="1">Blood</tissue>
    </source>
</reference>
<organism evidence="1 2">
    <name type="scientific">Hirundo rustica rustica</name>
    <dbReference type="NCBI Taxonomy" id="333673"/>
    <lineage>
        <taxon>Eukaryota</taxon>
        <taxon>Metazoa</taxon>
        <taxon>Chordata</taxon>
        <taxon>Craniata</taxon>
        <taxon>Vertebrata</taxon>
        <taxon>Euteleostomi</taxon>
        <taxon>Archelosauria</taxon>
        <taxon>Archosauria</taxon>
        <taxon>Dinosauria</taxon>
        <taxon>Saurischia</taxon>
        <taxon>Theropoda</taxon>
        <taxon>Coelurosauria</taxon>
        <taxon>Aves</taxon>
        <taxon>Neognathae</taxon>
        <taxon>Neoaves</taxon>
        <taxon>Telluraves</taxon>
        <taxon>Australaves</taxon>
        <taxon>Passeriformes</taxon>
        <taxon>Sylvioidea</taxon>
        <taxon>Hirundinidae</taxon>
        <taxon>Hirundo</taxon>
    </lineage>
</organism>
<dbReference type="Proteomes" id="UP000269221">
    <property type="component" value="Unassembled WGS sequence"/>
</dbReference>
<dbReference type="AlphaFoldDB" id="A0A3M0JI89"/>
<protein>
    <submittedName>
        <fullName evidence="1">Uncharacterized protein</fullName>
    </submittedName>
</protein>
<accession>A0A3M0JI89</accession>
<evidence type="ECO:0000313" key="1">
    <source>
        <dbReference type="EMBL" id="RMB98723.1"/>
    </source>
</evidence>
<gene>
    <name evidence="1" type="ORF">DUI87_24942</name>
</gene>
<sequence length="116" mass="13245">MQGLLLEGNNLLYQHRLGTDLLGSSSEEKDLRVLVDNKLSVSQQCALGTKKDNGILGYFRESIASRLKEVILPLYSALVRVHVEFCVQFWAPLFKKDKQLLAWIQRGLWSISVRKD</sequence>